<dbReference type="Pfam" id="PF13692">
    <property type="entry name" value="Glyco_trans_1_4"/>
    <property type="match status" value="1"/>
</dbReference>
<dbReference type="RefSeq" id="WP_150075272.1">
    <property type="nucleotide sequence ID" value="NZ_VWOX01000002.1"/>
</dbReference>
<feature type="domain" description="Glycosyltransferase subfamily 4-like N-terminal" evidence="1">
    <location>
        <begin position="76"/>
        <end position="194"/>
    </location>
</feature>
<gene>
    <name evidence="2" type="ORF">FYK55_05100</name>
</gene>
<dbReference type="EMBL" id="VWOX01000002">
    <property type="protein sequence ID" value="KAA5546265.1"/>
    <property type="molecule type" value="Genomic_DNA"/>
</dbReference>
<dbReference type="GO" id="GO:0016757">
    <property type="term" value="F:glycosyltransferase activity"/>
    <property type="evidence" value="ECO:0007669"/>
    <property type="project" value="TreeGrafter"/>
</dbReference>
<reference evidence="2 3" key="1">
    <citation type="submission" date="2019-08" db="EMBL/GenBank/DDBJ databases">
        <authorList>
            <person name="Dhanesh K."/>
            <person name="Kumar G."/>
            <person name="Sasikala C."/>
            <person name="Venkata Ramana C."/>
        </authorList>
    </citation>
    <scope>NUCLEOTIDE SEQUENCE [LARGE SCALE GENOMIC DNA]</scope>
    <source>
        <strain evidence="2 3">JC645</strain>
    </source>
</reference>
<dbReference type="PANTHER" id="PTHR45947:SF15">
    <property type="entry name" value="TEICHURONIC ACID BIOSYNTHESIS GLYCOSYLTRANSFERASE TUAC-RELATED"/>
    <property type="match status" value="1"/>
</dbReference>
<keyword evidence="2" id="KW-0808">Transferase</keyword>
<dbReference type="AlphaFoldDB" id="A0A5M6DLN2"/>
<dbReference type="InterPro" id="IPR050194">
    <property type="entry name" value="Glycosyltransferase_grp1"/>
</dbReference>
<evidence type="ECO:0000259" key="1">
    <source>
        <dbReference type="Pfam" id="PF13439"/>
    </source>
</evidence>
<comment type="caution">
    <text evidence="2">The sequence shown here is derived from an EMBL/GenBank/DDBJ whole genome shotgun (WGS) entry which is preliminary data.</text>
</comment>
<evidence type="ECO:0000313" key="3">
    <source>
        <dbReference type="Proteomes" id="UP000324479"/>
    </source>
</evidence>
<sequence length="428" mass="47194">MPDQALPRLLSVCMTLPTSAKPQQGLFVYRRLEAISRTLPVRALCPVPWFPGLKGGSIPSAPADARMPIDCRRMFYLPGIAKSLDGRWMQRCIRRWVQEMDPKPERTVLDAHFGYPEGVAVHRVARRLGVPFLITLRGVEEEWLQKPRVRDQMLSALEDASAVIAVSESLRQAAARAGADPERIRVIANGCDTSMFGPGDRKQARLQLGIEDCVPLLVTVATLKHVKGHDRLVEPLRRLSEHLDFRWICIGDTDDSGFTKGLRDQIAAAGISDRVLFTGPLPPHQVSNYLRAADLFLLASRREGSCNAILEAMSCGTPVVATPVGDNRELESRFDGIRVADADVPESFFKELMACLINDPKPAFDAADPRMPSVAALPQDICPSVTTNATEFQRCSSVSNSSSKNRTFQPRSWQDVGAACIGVIREVM</sequence>
<name>A0A5M6DLN2_9BACT</name>
<accession>A0A5M6DLN2</accession>
<dbReference type="InterPro" id="IPR028098">
    <property type="entry name" value="Glyco_trans_4-like_N"/>
</dbReference>
<organism evidence="2 3">
    <name type="scientific">Roseiconus nitratireducens</name>
    <dbReference type="NCBI Taxonomy" id="2605748"/>
    <lineage>
        <taxon>Bacteria</taxon>
        <taxon>Pseudomonadati</taxon>
        <taxon>Planctomycetota</taxon>
        <taxon>Planctomycetia</taxon>
        <taxon>Pirellulales</taxon>
        <taxon>Pirellulaceae</taxon>
        <taxon>Roseiconus</taxon>
    </lineage>
</organism>
<proteinExistence type="predicted"/>
<dbReference type="PANTHER" id="PTHR45947">
    <property type="entry name" value="SULFOQUINOVOSYL TRANSFERASE SQD2"/>
    <property type="match status" value="1"/>
</dbReference>
<dbReference type="SUPFAM" id="SSF53756">
    <property type="entry name" value="UDP-Glycosyltransferase/glycogen phosphorylase"/>
    <property type="match status" value="1"/>
</dbReference>
<keyword evidence="3" id="KW-1185">Reference proteome</keyword>
<evidence type="ECO:0000313" key="2">
    <source>
        <dbReference type="EMBL" id="KAA5546265.1"/>
    </source>
</evidence>
<dbReference type="Gene3D" id="3.40.50.2000">
    <property type="entry name" value="Glycogen Phosphorylase B"/>
    <property type="match status" value="2"/>
</dbReference>
<dbReference type="Proteomes" id="UP000324479">
    <property type="component" value="Unassembled WGS sequence"/>
</dbReference>
<dbReference type="Pfam" id="PF13439">
    <property type="entry name" value="Glyco_transf_4"/>
    <property type="match status" value="1"/>
</dbReference>
<protein>
    <submittedName>
        <fullName evidence="2">Glycosyltransferase family 4 protein</fullName>
    </submittedName>
</protein>